<evidence type="ECO:0000256" key="1">
    <source>
        <dbReference type="ARBA" id="ARBA00004442"/>
    </source>
</evidence>
<dbReference type="PANTHER" id="PTHR30329:SF21">
    <property type="entry name" value="LIPOPROTEIN YIAD-RELATED"/>
    <property type="match status" value="1"/>
</dbReference>
<feature type="domain" description="OmpA-like" evidence="7">
    <location>
        <begin position="538"/>
        <end position="661"/>
    </location>
</feature>
<evidence type="ECO:0000256" key="4">
    <source>
        <dbReference type="PROSITE-ProRule" id="PRU00339"/>
    </source>
</evidence>
<evidence type="ECO:0000313" key="8">
    <source>
        <dbReference type="EMBL" id="MXV17881.1"/>
    </source>
</evidence>
<feature type="region of interest" description="Disordered" evidence="6">
    <location>
        <begin position="627"/>
        <end position="668"/>
    </location>
</feature>
<dbReference type="PROSITE" id="PS50005">
    <property type="entry name" value="TPR"/>
    <property type="match status" value="1"/>
</dbReference>
<dbReference type="InterPro" id="IPR011042">
    <property type="entry name" value="6-blade_b-propeller_TolB-like"/>
</dbReference>
<evidence type="ECO:0000256" key="3">
    <source>
        <dbReference type="ARBA" id="ARBA00023237"/>
    </source>
</evidence>
<evidence type="ECO:0000256" key="6">
    <source>
        <dbReference type="SAM" id="MobiDB-lite"/>
    </source>
</evidence>
<dbReference type="InterPro" id="IPR006664">
    <property type="entry name" value="OMP_bac"/>
</dbReference>
<dbReference type="EMBL" id="WVHS01000007">
    <property type="protein sequence ID" value="MXV17881.1"/>
    <property type="molecule type" value="Genomic_DNA"/>
</dbReference>
<dbReference type="PANTHER" id="PTHR30329">
    <property type="entry name" value="STATOR ELEMENT OF FLAGELLAR MOTOR COMPLEX"/>
    <property type="match status" value="1"/>
</dbReference>
<gene>
    <name evidence="8" type="ORF">GS398_21475</name>
</gene>
<keyword evidence="2 5" id="KW-0472">Membrane</keyword>
<dbReference type="PROSITE" id="PS51123">
    <property type="entry name" value="OMPA_2"/>
    <property type="match status" value="1"/>
</dbReference>
<dbReference type="AlphaFoldDB" id="A0A7K1Y3Q6"/>
<dbReference type="InterPro" id="IPR011990">
    <property type="entry name" value="TPR-like_helical_dom_sf"/>
</dbReference>
<organism evidence="8 9">
    <name type="scientific">Hufsiella ginkgonis</name>
    <dbReference type="NCBI Taxonomy" id="2695274"/>
    <lineage>
        <taxon>Bacteria</taxon>
        <taxon>Pseudomonadati</taxon>
        <taxon>Bacteroidota</taxon>
        <taxon>Sphingobacteriia</taxon>
        <taxon>Sphingobacteriales</taxon>
        <taxon>Sphingobacteriaceae</taxon>
        <taxon>Hufsiella</taxon>
    </lineage>
</organism>
<feature type="repeat" description="TPR" evidence="4">
    <location>
        <begin position="10"/>
        <end position="43"/>
    </location>
</feature>
<evidence type="ECO:0000259" key="7">
    <source>
        <dbReference type="PROSITE" id="PS51123"/>
    </source>
</evidence>
<comment type="caution">
    <text evidence="8">The sequence shown here is derived from an EMBL/GenBank/DDBJ whole genome shotgun (WGS) entry which is preliminary data.</text>
</comment>
<dbReference type="PRINTS" id="PR01021">
    <property type="entry name" value="OMPADOMAIN"/>
</dbReference>
<dbReference type="GO" id="GO:0009279">
    <property type="term" value="C:cell outer membrane"/>
    <property type="evidence" value="ECO:0007669"/>
    <property type="project" value="UniProtKB-SubCell"/>
</dbReference>
<protein>
    <submittedName>
        <fullName evidence="8">OmpA family protein</fullName>
    </submittedName>
</protein>
<dbReference type="Pfam" id="PF07676">
    <property type="entry name" value="PD40"/>
    <property type="match status" value="1"/>
</dbReference>
<accession>A0A7K1Y3Q6</accession>
<dbReference type="Pfam" id="PF00691">
    <property type="entry name" value="OmpA"/>
    <property type="match status" value="1"/>
</dbReference>
<dbReference type="InterPro" id="IPR036737">
    <property type="entry name" value="OmpA-like_sf"/>
</dbReference>
<keyword evidence="4" id="KW-0802">TPR repeat</keyword>
<dbReference type="InterPro" id="IPR050330">
    <property type="entry name" value="Bact_OuterMem_StrucFunc"/>
</dbReference>
<dbReference type="Gene3D" id="1.25.40.10">
    <property type="entry name" value="Tetratricopeptide repeat domain"/>
    <property type="match status" value="1"/>
</dbReference>
<dbReference type="InterPro" id="IPR011659">
    <property type="entry name" value="WD40"/>
</dbReference>
<dbReference type="Proteomes" id="UP000451233">
    <property type="component" value="Unassembled WGS sequence"/>
</dbReference>
<dbReference type="InterPro" id="IPR008969">
    <property type="entry name" value="CarboxyPept-like_regulatory"/>
</dbReference>
<evidence type="ECO:0000256" key="2">
    <source>
        <dbReference type="ARBA" id="ARBA00023136"/>
    </source>
</evidence>
<comment type="subcellular location">
    <subcellularLocation>
        <location evidence="1">Cell outer membrane</location>
    </subcellularLocation>
</comment>
<dbReference type="Gene3D" id="2.120.10.30">
    <property type="entry name" value="TolB, C-terminal domain"/>
    <property type="match status" value="1"/>
</dbReference>
<evidence type="ECO:0000256" key="5">
    <source>
        <dbReference type="PROSITE-ProRule" id="PRU00473"/>
    </source>
</evidence>
<sequence>MVNPARSQYVVDYQRVADTYFQHKEYYAAAQYYQKALDLIPSPTTETAVPFGKAPSGKMQRKRSDYEKIIFRLAESLRLYKDYLNAEKWYAIAKGFSDKQYQSAAFWHPVCLRANQKFREALSGFGQYLASSPADDNLKKRANLEIADCRFAIRELDYPRLYRLTKLAGRLNSAGSNYAPVWINNQLYFTSSRPIDVDGKKEYLSSDEDSKVRIAKKESPYVNAIYQLSGEPSQATNEVKKLTLLKDMEQAAPTFNPAGNRMYFTAWQNKGEKDKHAIYTSQRDDKGEWSAPVIAGGMVNAAGFNSIQPCLTKDGRYLVFSSDRPGGFGKYDLWYAPVNGDGTFGHPLNMGAAVNTAEDEEAASWLSAVGKLVFSSNGRTGMGGFDFYETTGSFATNTWKSPVNKGNPFNSSKDDMYFTATDDAGNAGFISSDRESLCCLELFKIEQTSLAVSGQLTDCVTGKPLQGVTVRLTDSLDKTELGKMVTAQNGTYHFALTTRRPLLMVASKTKYFSKSIFIDPVHNATDTLVNPSICLDTYQVNKPVIVKDVYYEFDKSELTASSKTVLDKLVKTMADNPNIRVEIGAHTDNKGTEAYNLELSLRRAESCVQYLVSQGIDAERLTSRGYGESMPIAPNTLDNGKDNPDGRSKNRRTEFKVTRDDILSAKGG</sequence>
<evidence type="ECO:0000313" key="9">
    <source>
        <dbReference type="Proteomes" id="UP000451233"/>
    </source>
</evidence>
<keyword evidence="9" id="KW-1185">Reference proteome</keyword>
<dbReference type="SUPFAM" id="SSF103088">
    <property type="entry name" value="OmpA-like"/>
    <property type="match status" value="1"/>
</dbReference>
<dbReference type="Gene3D" id="3.30.1330.60">
    <property type="entry name" value="OmpA-like domain"/>
    <property type="match status" value="1"/>
</dbReference>
<dbReference type="SUPFAM" id="SSF48452">
    <property type="entry name" value="TPR-like"/>
    <property type="match status" value="1"/>
</dbReference>
<dbReference type="SUPFAM" id="SSF49464">
    <property type="entry name" value="Carboxypeptidase regulatory domain-like"/>
    <property type="match status" value="1"/>
</dbReference>
<proteinExistence type="predicted"/>
<dbReference type="Gene3D" id="2.60.40.1120">
    <property type="entry name" value="Carboxypeptidase-like, regulatory domain"/>
    <property type="match status" value="1"/>
</dbReference>
<keyword evidence="3" id="KW-0998">Cell outer membrane</keyword>
<dbReference type="CDD" id="cd07185">
    <property type="entry name" value="OmpA_C-like"/>
    <property type="match status" value="1"/>
</dbReference>
<dbReference type="InterPro" id="IPR006665">
    <property type="entry name" value="OmpA-like"/>
</dbReference>
<reference evidence="8 9" key="1">
    <citation type="submission" date="2019-11" db="EMBL/GenBank/DDBJ databases">
        <title>Pedobacter sp. HMF7056 Genome sequencing and assembly.</title>
        <authorList>
            <person name="Kang H."/>
            <person name="Kim H."/>
            <person name="Joh K."/>
        </authorList>
    </citation>
    <scope>NUCLEOTIDE SEQUENCE [LARGE SCALE GENOMIC DNA]</scope>
    <source>
        <strain evidence="8 9">HMF7056</strain>
    </source>
</reference>
<feature type="compositionally biased region" description="Basic and acidic residues" evidence="6">
    <location>
        <begin position="639"/>
        <end position="668"/>
    </location>
</feature>
<dbReference type="SUPFAM" id="SSF82171">
    <property type="entry name" value="DPP6 N-terminal domain-like"/>
    <property type="match status" value="1"/>
</dbReference>
<dbReference type="InterPro" id="IPR019734">
    <property type="entry name" value="TPR_rpt"/>
</dbReference>
<name>A0A7K1Y3Q6_9SPHI</name>